<gene>
    <name evidence="8" type="ORF">CVIRNUC_000018</name>
</gene>
<comment type="caution">
    <text evidence="8">The sequence shown here is derived from an EMBL/GenBank/DDBJ whole genome shotgun (WGS) entry which is preliminary data.</text>
</comment>
<name>A0AAV1HQQ7_9CHLO</name>
<feature type="region of interest" description="Disordered" evidence="6">
    <location>
        <begin position="42"/>
        <end position="105"/>
    </location>
</feature>
<feature type="region of interest" description="Disordered" evidence="6">
    <location>
        <begin position="1"/>
        <end position="28"/>
    </location>
</feature>
<dbReference type="GO" id="GO:0045892">
    <property type="term" value="P:negative regulation of DNA-templated transcription"/>
    <property type="evidence" value="ECO:0007669"/>
    <property type="project" value="InterPro"/>
</dbReference>
<evidence type="ECO:0000256" key="3">
    <source>
        <dbReference type="ARBA" id="ARBA00022490"/>
    </source>
</evidence>
<evidence type="ECO:0000256" key="1">
    <source>
        <dbReference type="ARBA" id="ARBA00004496"/>
    </source>
</evidence>
<dbReference type="Gene3D" id="1.25.40.180">
    <property type="match status" value="4"/>
</dbReference>
<dbReference type="AlphaFoldDB" id="A0AAV1HQQ7"/>
<comment type="similarity">
    <text evidence="2">Belongs to the PDCD4 family.</text>
</comment>
<sequence length="730" mass="79305">MSQRRAEATLNGYGHQHTNGLGLETQRSSSFLTDAQRQALDAALADKSPQTVSIARGASGRPSSRVSGGTGHTPRASGEFHHERRSRGRGKNAHPRVKKGGAGGKYTWGTLMSAGMDRHAPPVLDRNDPNYESDAENGLLRSPSMQSQPVKRYKEAVDALIDEFFNSGDIQEASTTLQELDEPEYGHFFVKRAVTRALDKHNHEREMSSILLSALYGEVISGQQMQRGFRHLVGAAADLRLDVPDAAAQIATFIARAVIDDVLPPAFVKDLSAEDSEEVAQIALRCQELLHQPRAGEQVAGSWGSGAGLVLEETRAAMSRLLKAYMANVDATAVEKGLRELAVPFFHHEFVRQAVMQALHSADSESCMLSLLGQLSECGLVSSNQLAKGFQRVSDNLGEGAPAMREKFEAIAAACARSASLDGSFPAPARAAANGHSSSSPEAKAYKAAAIEIIREYMASADIAEVAEALTELGQPALQHIFVKQAILLALDRKDREREMVSVLLAELHPKTLSEEQIGEGFTAIMLSCEDLELDIPDAAHFVALFLGRTTVDEVLPPAFLTAVLQRMHDDSLGVQVVRSVGHLLGAKHAAERLQRCWAHPVSFSIQHLRSSFQALLEEYEACGDFDEMVGCLRSLDAPHYHHELTKRALLAAFEKPDQAPALLALLRRLADTGVVSQTQLEMGFQRVGNDLDDIELDFPNASKLFSGYRAQAAKEGWLPDAPEPVQVTA</sequence>
<dbReference type="SUPFAM" id="SSF48371">
    <property type="entry name" value="ARM repeat"/>
    <property type="match status" value="4"/>
</dbReference>
<evidence type="ECO:0000313" key="8">
    <source>
        <dbReference type="EMBL" id="CAK0731610.1"/>
    </source>
</evidence>
<dbReference type="SMART" id="SM00544">
    <property type="entry name" value="MA3"/>
    <property type="match status" value="4"/>
</dbReference>
<dbReference type="InterPro" id="IPR003891">
    <property type="entry name" value="Initiation_fac_eIF4g_MI"/>
</dbReference>
<evidence type="ECO:0000259" key="7">
    <source>
        <dbReference type="PROSITE" id="PS51366"/>
    </source>
</evidence>
<keyword evidence="5" id="KW-0539">Nucleus</keyword>
<dbReference type="Proteomes" id="UP001314263">
    <property type="component" value="Unassembled WGS sequence"/>
</dbReference>
<dbReference type="Pfam" id="PF02847">
    <property type="entry name" value="MA3"/>
    <property type="match status" value="4"/>
</dbReference>
<evidence type="ECO:0000256" key="2">
    <source>
        <dbReference type="ARBA" id="ARBA00005497"/>
    </source>
</evidence>
<keyword evidence="9" id="KW-1185">Reference proteome</keyword>
<protein>
    <recommendedName>
        <fullName evidence="7">MI domain-containing protein</fullName>
    </recommendedName>
</protein>
<dbReference type="EMBL" id="CAUYUE010000001">
    <property type="protein sequence ID" value="CAK0731610.1"/>
    <property type="molecule type" value="Genomic_DNA"/>
</dbReference>
<evidence type="ECO:0000313" key="9">
    <source>
        <dbReference type="Proteomes" id="UP001314263"/>
    </source>
</evidence>
<feature type="compositionally biased region" description="Basic residues" evidence="6">
    <location>
        <begin position="83"/>
        <end position="99"/>
    </location>
</feature>
<evidence type="ECO:0000256" key="4">
    <source>
        <dbReference type="ARBA" id="ARBA00022737"/>
    </source>
</evidence>
<organism evidence="8 9">
    <name type="scientific">Coccomyxa viridis</name>
    <dbReference type="NCBI Taxonomy" id="1274662"/>
    <lineage>
        <taxon>Eukaryota</taxon>
        <taxon>Viridiplantae</taxon>
        <taxon>Chlorophyta</taxon>
        <taxon>core chlorophytes</taxon>
        <taxon>Trebouxiophyceae</taxon>
        <taxon>Trebouxiophyceae incertae sedis</taxon>
        <taxon>Coccomyxaceae</taxon>
        <taxon>Coccomyxa</taxon>
    </lineage>
</organism>
<reference evidence="8 9" key="1">
    <citation type="submission" date="2023-10" db="EMBL/GenBank/DDBJ databases">
        <authorList>
            <person name="Maclean D."/>
            <person name="Macfadyen A."/>
        </authorList>
    </citation>
    <scope>NUCLEOTIDE SEQUENCE [LARGE SCALE GENOMIC DNA]</scope>
</reference>
<evidence type="ECO:0000256" key="6">
    <source>
        <dbReference type="SAM" id="MobiDB-lite"/>
    </source>
</evidence>
<proteinExistence type="inferred from homology"/>
<keyword evidence="3" id="KW-0963">Cytoplasm</keyword>
<evidence type="ECO:0000256" key="5">
    <source>
        <dbReference type="ARBA" id="ARBA00023242"/>
    </source>
</evidence>
<dbReference type="PANTHER" id="PTHR12626">
    <property type="entry name" value="PROGRAMMED CELL DEATH 4"/>
    <property type="match status" value="1"/>
</dbReference>
<keyword evidence="4" id="KW-0677">Repeat</keyword>
<feature type="domain" description="MI" evidence="7">
    <location>
        <begin position="445"/>
        <end position="566"/>
    </location>
</feature>
<accession>A0AAV1HQQ7</accession>
<dbReference type="PANTHER" id="PTHR12626:SF0">
    <property type="entry name" value="PROGRAMMED CELL DEATH PROTEIN 4"/>
    <property type="match status" value="1"/>
</dbReference>
<dbReference type="InterPro" id="IPR039778">
    <property type="entry name" value="PDCD4"/>
</dbReference>
<feature type="domain" description="MI" evidence="7">
    <location>
        <begin position="608"/>
        <end position="729"/>
    </location>
</feature>
<dbReference type="GO" id="GO:0005737">
    <property type="term" value="C:cytoplasm"/>
    <property type="evidence" value="ECO:0007669"/>
    <property type="project" value="UniProtKB-SubCell"/>
</dbReference>
<dbReference type="InterPro" id="IPR016024">
    <property type="entry name" value="ARM-type_fold"/>
</dbReference>
<feature type="domain" description="MI" evidence="7">
    <location>
        <begin position="313"/>
        <end position="431"/>
    </location>
</feature>
<dbReference type="PROSITE" id="PS51366">
    <property type="entry name" value="MI"/>
    <property type="match status" value="4"/>
</dbReference>
<comment type="subcellular location">
    <subcellularLocation>
        <location evidence="1">Cytoplasm</location>
    </subcellularLocation>
</comment>
<feature type="domain" description="MI" evidence="7">
    <location>
        <begin position="152"/>
        <end position="273"/>
    </location>
</feature>